<evidence type="ECO:0000256" key="2">
    <source>
        <dbReference type="ARBA" id="ARBA00009596"/>
    </source>
</evidence>
<feature type="domain" description="EF-hand" evidence="9">
    <location>
        <begin position="120"/>
        <end position="155"/>
    </location>
</feature>
<keyword evidence="5 8" id="KW-1133">Transmembrane helix</keyword>
<dbReference type="Proteomes" id="UP001642484">
    <property type="component" value="Unassembled WGS sequence"/>
</dbReference>
<dbReference type="PROSITE" id="PS50222">
    <property type="entry name" value="EF_HAND_2"/>
    <property type="match status" value="1"/>
</dbReference>
<keyword evidence="11" id="KW-1185">Reference proteome</keyword>
<feature type="transmembrane region" description="Helical" evidence="8">
    <location>
        <begin position="275"/>
        <end position="298"/>
    </location>
</feature>
<reference evidence="10 11" key="1">
    <citation type="submission" date="2024-02" db="EMBL/GenBank/DDBJ databases">
        <authorList>
            <person name="Chen Y."/>
            <person name="Shah S."/>
            <person name="Dougan E. K."/>
            <person name="Thang M."/>
            <person name="Chan C."/>
        </authorList>
    </citation>
    <scope>NUCLEOTIDE SEQUENCE [LARGE SCALE GENOMIC DNA]</scope>
</reference>
<dbReference type="InterPro" id="IPR018247">
    <property type="entry name" value="EF_Hand_1_Ca_BS"/>
</dbReference>
<evidence type="ECO:0000256" key="3">
    <source>
        <dbReference type="ARBA" id="ARBA00022692"/>
    </source>
</evidence>
<evidence type="ECO:0000256" key="8">
    <source>
        <dbReference type="SAM" id="Phobius"/>
    </source>
</evidence>
<evidence type="ECO:0000256" key="7">
    <source>
        <dbReference type="SAM" id="Coils"/>
    </source>
</evidence>
<feature type="coiled-coil region" evidence="7">
    <location>
        <begin position="96"/>
        <end position="130"/>
    </location>
</feature>
<comment type="similarity">
    <text evidence="2">Belongs to the Tic20 family.</text>
</comment>
<sequence>MRSRTPDSLSAAPYHARLAPSPVALFAAAPSPVARPTLARQSETGQRSDVPVGTVAVGTALIAGHSRARAGRVHRYARMGRRHLVLQATGSSTEDPEALAKEAAKLRAEVAQLEAEQEEARRKERQALFRILDTDSSGALDAKELQKGIKDVMGADVDDATAERLVKSLDLNGDGIIQPEELDFDAVQRLLREFRKELQDKEEAEKTAAYATTEEEMLRKEWEQFLASRPPRNEDTGLLTRAGSFAAYLLPLTDALRFGLFLFAAFPFVQPLLNFLVLPALLINALPFGLGYLALFFVMQGLASNKELPALLRYNLRQAITLDIFLVLMSLVGGVFQGIASLAQTPLPVELVGFSSTLIYVAVTACCIYSIVVSLSGNLPTGLGVLSEVAEFQIFDTAPSDGNEDTSKFFDRLFKERENQKGDK</sequence>
<gene>
    <name evidence="10" type="ORF">CCMP2556_LOCUS39648</name>
</gene>
<comment type="caution">
    <text evidence="10">The sequence shown here is derived from an EMBL/GenBank/DDBJ whole genome shotgun (WGS) entry which is preliminary data.</text>
</comment>
<dbReference type="InterPro" id="IPR002048">
    <property type="entry name" value="EF_hand_dom"/>
</dbReference>
<feature type="transmembrane region" description="Helical" evidence="8">
    <location>
        <begin position="351"/>
        <end position="372"/>
    </location>
</feature>
<keyword evidence="3 8" id="KW-0812">Transmembrane</keyword>
<feature type="transmembrane region" description="Helical" evidence="8">
    <location>
        <begin position="245"/>
        <end position="269"/>
    </location>
</feature>
<dbReference type="Gene3D" id="1.10.238.10">
    <property type="entry name" value="EF-hand"/>
    <property type="match status" value="1"/>
</dbReference>
<dbReference type="PROSITE" id="PS00018">
    <property type="entry name" value="EF_HAND_1"/>
    <property type="match status" value="2"/>
</dbReference>
<keyword evidence="4" id="KW-0106">Calcium</keyword>
<dbReference type="PANTHER" id="PTHR33510:SF5">
    <property type="entry name" value="PROTEIN TIC 20-II, CHLOROPLASTIC"/>
    <property type="match status" value="1"/>
</dbReference>
<evidence type="ECO:0000256" key="6">
    <source>
        <dbReference type="ARBA" id="ARBA00023136"/>
    </source>
</evidence>
<dbReference type="Pfam" id="PF16166">
    <property type="entry name" value="TIC20"/>
    <property type="match status" value="1"/>
</dbReference>
<keyword evidence="6 8" id="KW-0472">Membrane</keyword>
<evidence type="ECO:0000313" key="11">
    <source>
        <dbReference type="Proteomes" id="UP001642484"/>
    </source>
</evidence>
<evidence type="ECO:0000313" key="10">
    <source>
        <dbReference type="EMBL" id="CAK9080915.1"/>
    </source>
</evidence>
<dbReference type="SUPFAM" id="SSF47473">
    <property type="entry name" value="EF-hand"/>
    <property type="match status" value="1"/>
</dbReference>
<evidence type="ECO:0000259" key="9">
    <source>
        <dbReference type="PROSITE" id="PS50222"/>
    </source>
</evidence>
<accession>A0ABP0Q1P9</accession>
<organism evidence="10 11">
    <name type="scientific">Durusdinium trenchii</name>
    <dbReference type="NCBI Taxonomy" id="1381693"/>
    <lineage>
        <taxon>Eukaryota</taxon>
        <taxon>Sar</taxon>
        <taxon>Alveolata</taxon>
        <taxon>Dinophyceae</taxon>
        <taxon>Suessiales</taxon>
        <taxon>Symbiodiniaceae</taxon>
        <taxon>Durusdinium</taxon>
    </lineage>
</organism>
<evidence type="ECO:0000256" key="1">
    <source>
        <dbReference type="ARBA" id="ARBA00004508"/>
    </source>
</evidence>
<evidence type="ECO:0000256" key="4">
    <source>
        <dbReference type="ARBA" id="ARBA00022837"/>
    </source>
</evidence>
<evidence type="ECO:0000256" key="5">
    <source>
        <dbReference type="ARBA" id="ARBA00022989"/>
    </source>
</evidence>
<dbReference type="InterPro" id="IPR011992">
    <property type="entry name" value="EF-hand-dom_pair"/>
</dbReference>
<proteinExistence type="inferred from homology"/>
<dbReference type="EMBL" id="CAXAMN010023795">
    <property type="protein sequence ID" value="CAK9080915.1"/>
    <property type="molecule type" value="Genomic_DNA"/>
</dbReference>
<comment type="subcellular location">
    <subcellularLocation>
        <location evidence="1">Plastid</location>
        <location evidence="1">Chloroplast membrane</location>
        <topology evidence="1">Multi-pass membrane protein</topology>
    </subcellularLocation>
</comment>
<dbReference type="Pfam" id="PF13499">
    <property type="entry name" value="EF-hand_7"/>
    <property type="match status" value="1"/>
</dbReference>
<dbReference type="PANTHER" id="PTHR33510">
    <property type="entry name" value="PROTEIN TIC 20-II, CHLOROPLASTIC"/>
    <property type="match status" value="1"/>
</dbReference>
<feature type="transmembrane region" description="Helical" evidence="8">
    <location>
        <begin position="319"/>
        <end position="339"/>
    </location>
</feature>
<protein>
    <recommendedName>
        <fullName evidence="9">EF-hand domain-containing protein</fullName>
    </recommendedName>
</protein>
<name>A0ABP0Q1P9_9DINO</name>
<dbReference type="InterPro" id="IPR005691">
    <property type="entry name" value="Tic20"/>
</dbReference>
<dbReference type="CDD" id="cd00051">
    <property type="entry name" value="EFh"/>
    <property type="match status" value="1"/>
</dbReference>
<keyword evidence="7" id="KW-0175">Coiled coil</keyword>